<protein>
    <submittedName>
        <fullName evidence="1">UDP-glucose 4-epimerase</fullName>
    </submittedName>
</protein>
<keyword evidence="2" id="KW-1185">Reference proteome</keyword>
<evidence type="ECO:0000313" key="1">
    <source>
        <dbReference type="EMBL" id="SDK06718.1"/>
    </source>
</evidence>
<dbReference type="InterPro" id="IPR036291">
    <property type="entry name" value="NAD(P)-bd_dom_sf"/>
</dbReference>
<proteinExistence type="predicted"/>
<gene>
    <name evidence="1" type="ORF">SAMN05216226_11654</name>
</gene>
<dbReference type="SUPFAM" id="SSF51735">
    <property type="entry name" value="NAD(P)-binding Rossmann-fold domains"/>
    <property type="match status" value="1"/>
</dbReference>
<dbReference type="Proteomes" id="UP000198856">
    <property type="component" value="Unassembled WGS sequence"/>
</dbReference>
<name>A0A1G8YV75_9EURY</name>
<sequence>MDRHVSCDELVGMLNDELGTDIEPTYVENPIPESVYVHDTCADASKLREATGWEPQVSLEEGLRQVCSAYGE</sequence>
<accession>A0A1G8YV75</accession>
<organism evidence="1 2">
    <name type="scientific">Halovenus aranensis</name>
    <dbReference type="NCBI Taxonomy" id="890420"/>
    <lineage>
        <taxon>Archaea</taxon>
        <taxon>Methanobacteriati</taxon>
        <taxon>Methanobacteriota</taxon>
        <taxon>Stenosarchaea group</taxon>
        <taxon>Halobacteria</taxon>
        <taxon>Halobacteriales</taxon>
        <taxon>Haloarculaceae</taxon>
        <taxon>Halovenus</taxon>
    </lineage>
</organism>
<dbReference type="AlphaFoldDB" id="A0A1G8YV75"/>
<reference evidence="1 2" key="1">
    <citation type="submission" date="2016-10" db="EMBL/GenBank/DDBJ databases">
        <authorList>
            <person name="de Groot N.N."/>
        </authorList>
    </citation>
    <scope>NUCLEOTIDE SEQUENCE [LARGE SCALE GENOMIC DNA]</scope>
    <source>
        <strain evidence="1 2">IBRC-M10015</strain>
    </source>
</reference>
<dbReference type="STRING" id="890420.SAMN05216226_11654"/>
<dbReference type="EMBL" id="FNFC01000016">
    <property type="protein sequence ID" value="SDK06718.1"/>
    <property type="molecule type" value="Genomic_DNA"/>
</dbReference>
<dbReference type="Gene3D" id="3.90.25.10">
    <property type="entry name" value="UDP-galactose 4-epimerase, domain 1"/>
    <property type="match status" value="1"/>
</dbReference>
<evidence type="ECO:0000313" key="2">
    <source>
        <dbReference type="Proteomes" id="UP000198856"/>
    </source>
</evidence>